<evidence type="ECO:0000256" key="6">
    <source>
        <dbReference type="ARBA" id="ARBA00023236"/>
    </source>
</evidence>
<dbReference type="GO" id="GO:0009432">
    <property type="term" value="P:SOS response"/>
    <property type="evidence" value="ECO:0007669"/>
    <property type="project" value="UniProtKB-KW"/>
</dbReference>
<protein>
    <submittedName>
        <fullName evidence="10">DNA polymerase subunit UmuD</fullName>
    </submittedName>
</protein>
<evidence type="ECO:0000256" key="5">
    <source>
        <dbReference type="ARBA" id="ARBA00023204"/>
    </source>
</evidence>
<organism evidence="10 11">
    <name type="scientific">Galactobacter valiniphilus</name>
    <dbReference type="NCBI Taxonomy" id="2676122"/>
    <lineage>
        <taxon>Bacteria</taxon>
        <taxon>Bacillati</taxon>
        <taxon>Actinomycetota</taxon>
        <taxon>Actinomycetes</taxon>
        <taxon>Micrococcales</taxon>
        <taxon>Micrococcaceae</taxon>
        <taxon>Galactobacter</taxon>
    </lineage>
</organism>
<keyword evidence="11" id="KW-1185">Reference proteome</keyword>
<dbReference type="EMBL" id="QQXK01000016">
    <property type="protein sequence ID" value="RII42118.1"/>
    <property type="molecule type" value="Genomic_DNA"/>
</dbReference>
<keyword evidence="4 7" id="KW-0068">Autocatalytic cleavage</keyword>
<dbReference type="Proteomes" id="UP000265419">
    <property type="component" value="Unassembled WGS sequence"/>
</dbReference>
<evidence type="ECO:0000256" key="7">
    <source>
        <dbReference type="RuleBase" id="RU003991"/>
    </source>
</evidence>
<dbReference type="CDD" id="cd06529">
    <property type="entry name" value="S24_LexA-like"/>
    <property type="match status" value="1"/>
</dbReference>
<evidence type="ECO:0000256" key="2">
    <source>
        <dbReference type="ARBA" id="ARBA00022763"/>
    </source>
</evidence>
<reference evidence="10 11" key="1">
    <citation type="submission" date="2018-07" db="EMBL/GenBank/DDBJ databases">
        <title>Arthrobacter sp. nov., isolated from raw cow's milk with high bacterial count.</title>
        <authorList>
            <person name="Hahne J."/>
            <person name="Isele D."/>
            <person name="Lipski A."/>
        </authorList>
    </citation>
    <scope>NUCLEOTIDE SEQUENCE [LARGE SCALE GENOMIC DNA]</scope>
    <source>
        <strain evidence="10 11">JZ R-35</strain>
    </source>
</reference>
<dbReference type="GO" id="GO:0003677">
    <property type="term" value="F:DNA binding"/>
    <property type="evidence" value="ECO:0007669"/>
    <property type="project" value="InterPro"/>
</dbReference>
<dbReference type="PRINTS" id="PR00726">
    <property type="entry name" value="LEXASERPTASE"/>
</dbReference>
<dbReference type="SUPFAM" id="SSF51306">
    <property type="entry name" value="LexA/Signal peptidase"/>
    <property type="match status" value="1"/>
</dbReference>
<gene>
    <name evidence="10" type="ORF">DWB68_09120</name>
</gene>
<evidence type="ECO:0000256" key="4">
    <source>
        <dbReference type="ARBA" id="ARBA00022813"/>
    </source>
</evidence>
<dbReference type="InterPro" id="IPR050077">
    <property type="entry name" value="LexA_repressor"/>
</dbReference>
<dbReference type="GO" id="GO:0006355">
    <property type="term" value="P:regulation of DNA-templated transcription"/>
    <property type="evidence" value="ECO:0007669"/>
    <property type="project" value="InterPro"/>
</dbReference>
<evidence type="ECO:0000256" key="1">
    <source>
        <dbReference type="ARBA" id="ARBA00007484"/>
    </source>
</evidence>
<evidence type="ECO:0000256" key="3">
    <source>
        <dbReference type="ARBA" id="ARBA00022801"/>
    </source>
</evidence>
<comment type="similarity">
    <text evidence="1 7">Belongs to the peptidase S24 family.</text>
</comment>
<evidence type="ECO:0000313" key="10">
    <source>
        <dbReference type="EMBL" id="RII42118.1"/>
    </source>
</evidence>
<feature type="domain" description="Peptidase S24/S26A/S26B/S26C" evidence="9">
    <location>
        <begin position="26"/>
        <end position="134"/>
    </location>
</feature>
<sequence>MPGADRFDAASRAGEGGAGTGTPEQAHGFPSPAQDYFHGGLDLNRLLVRDRASTFLMRVEGNGMAAAGISAGDEILVDRALTPQDRSVVVAILDGELTVRRWHVRPGTVVLATDDGAHVTRVGEDTDLVLWGVVTRSLHRV</sequence>
<keyword evidence="2" id="KW-0227">DNA damage</keyword>
<accession>A0A399J9B2</accession>
<dbReference type="PANTHER" id="PTHR33516:SF2">
    <property type="entry name" value="LEXA REPRESSOR-RELATED"/>
    <property type="match status" value="1"/>
</dbReference>
<dbReference type="InterPro" id="IPR015927">
    <property type="entry name" value="Peptidase_S24_S26A/B/C"/>
</dbReference>
<comment type="caution">
    <text evidence="10">The sequence shown here is derived from an EMBL/GenBank/DDBJ whole genome shotgun (WGS) entry which is preliminary data.</text>
</comment>
<dbReference type="InterPro" id="IPR006197">
    <property type="entry name" value="Peptidase_S24_LexA"/>
</dbReference>
<dbReference type="InterPro" id="IPR036286">
    <property type="entry name" value="LexA/Signal_pep-like_sf"/>
</dbReference>
<dbReference type="AlphaFoldDB" id="A0A399J9B2"/>
<keyword evidence="6" id="KW-0742">SOS response</keyword>
<dbReference type="InterPro" id="IPR039418">
    <property type="entry name" value="LexA-like"/>
</dbReference>
<feature type="region of interest" description="Disordered" evidence="8">
    <location>
        <begin position="1"/>
        <end position="33"/>
    </location>
</feature>
<name>A0A399J9B2_9MICC</name>
<dbReference type="NCBIfam" id="NF007621">
    <property type="entry name" value="PRK10276.1"/>
    <property type="match status" value="1"/>
</dbReference>
<evidence type="ECO:0000259" key="9">
    <source>
        <dbReference type="Pfam" id="PF00717"/>
    </source>
</evidence>
<dbReference type="PANTHER" id="PTHR33516">
    <property type="entry name" value="LEXA REPRESSOR"/>
    <property type="match status" value="1"/>
</dbReference>
<keyword evidence="5" id="KW-0234">DNA repair</keyword>
<evidence type="ECO:0000313" key="11">
    <source>
        <dbReference type="Proteomes" id="UP000265419"/>
    </source>
</evidence>
<proteinExistence type="inferred from homology"/>
<evidence type="ECO:0000256" key="8">
    <source>
        <dbReference type="SAM" id="MobiDB-lite"/>
    </source>
</evidence>
<dbReference type="GO" id="GO:0016787">
    <property type="term" value="F:hydrolase activity"/>
    <property type="evidence" value="ECO:0007669"/>
    <property type="project" value="UniProtKB-KW"/>
</dbReference>
<dbReference type="Pfam" id="PF00717">
    <property type="entry name" value="Peptidase_S24"/>
    <property type="match status" value="1"/>
</dbReference>
<keyword evidence="3 7" id="KW-0378">Hydrolase</keyword>
<dbReference type="Gene3D" id="2.10.109.10">
    <property type="entry name" value="Umud Fragment, subunit A"/>
    <property type="match status" value="1"/>
</dbReference>
<dbReference type="GO" id="GO:0006281">
    <property type="term" value="P:DNA repair"/>
    <property type="evidence" value="ECO:0007669"/>
    <property type="project" value="UniProtKB-KW"/>
</dbReference>